<reference evidence="4" key="1">
    <citation type="submission" date="2016-01" db="EMBL/GenBank/DDBJ databases">
        <title>Complete genome sequence of Microbulbifer sp. CCB-MM1, a halophile isolated from Matang Mangrove Forest, Perak.</title>
        <authorList>
            <person name="Moh T.H."/>
            <person name="Dinesh B."/>
            <person name="Lau N.-S."/>
            <person name="Go F."/>
            <person name="Alexander Chong S.-C."/>
        </authorList>
    </citation>
    <scope>NUCLEOTIDE SEQUENCE [LARGE SCALE GENOMIC DNA]</scope>
    <source>
        <strain evidence="4">CCB-MM1</strain>
    </source>
</reference>
<evidence type="ECO:0000259" key="2">
    <source>
        <dbReference type="Pfam" id="PF03372"/>
    </source>
</evidence>
<dbReference type="STRING" id="1769779.AUP74_01787"/>
<gene>
    <name evidence="3" type="ORF">AUP74_01787</name>
</gene>
<keyword evidence="4" id="KW-1185">Reference proteome</keyword>
<dbReference type="Proteomes" id="UP000095672">
    <property type="component" value="Chromosome"/>
</dbReference>
<feature type="transmembrane region" description="Helical" evidence="1">
    <location>
        <begin position="34"/>
        <end position="52"/>
    </location>
</feature>
<dbReference type="InterPro" id="IPR036691">
    <property type="entry name" value="Endo/exonu/phosph_ase_sf"/>
</dbReference>
<dbReference type="InterPro" id="IPR005135">
    <property type="entry name" value="Endo/exonuclease/phosphatase"/>
</dbReference>
<evidence type="ECO:0000313" key="4">
    <source>
        <dbReference type="Proteomes" id="UP000095672"/>
    </source>
</evidence>
<proteinExistence type="predicted"/>
<dbReference type="RefSeq" id="WP_069947255.1">
    <property type="nucleotide sequence ID" value="NZ_CP014143.1"/>
</dbReference>
<keyword evidence="1" id="KW-0812">Transmembrane</keyword>
<protein>
    <recommendedName>
        <fullName evidence="2">Endonuclease/exonuclease/phosphatase domain-containing protein</fullName>
    </recommendedName>
</protein>
<name>A0A1C9W7W1_9GAMM</name>
<dbReference type="OrthoDB" id="9793162at2"/>
<sequence>MLNPEFLHLVDYFKWEIIFLVVASLSILLRKWRLAFVGIACIGAVFVGKTFGVNTTKPDIDDVSIVSFSVRSGNNQAISDIGRVLELAPDVILFQEVILNRALENVISEAGYSICSFHSKASLIAAKRQITNCELHGNVIEVEVEGYSNTKFFNIHAPKFFVDLETYNDFFEAVIEIANTEDPNVVIGGDFNSLVTGTWRKKLKKIGFVASIDELAAGFKTTFPASGRRLGVLPPLLAIDDIYVKGLTVVQSKVIYNNSGSDHFPIVAYIENPEGAESENIAK</sequence>
<dbReference type="AlphaFoldDB" id="A0A1C9W7W1"/>
<accession>A0A1C9W7W1</accession>
<dbReference type="KEGG" id="micc:AUP74_01787"/>
<dbReference type="Gene3D" id="3.60.10.10">
    <property type="entry name" value="Endonuclease/exonuclease/phosphatase"/>
    <property type="match status" value="1"/>
</dbReference>
<evidence type="ECO:0000313" key="3">
    <source>
        <dbReference type="EMBL" id="AOS97218.1"/>
    </source>
</evidence>
<dbReference type="Pfam" id="PF03372">
    <property type="entry name" value="Exo_endo_phos"/>
    <property type="match status" value="1"/>
</dbReference>
<keyword evidence="1" id="KW-1133">Transmembrane helix</keyword>
<organism evidence="3 4">
    <name type="scientific">Microbulbifer aggregans</name>
    <dbReference type="NCBI Taxonomy" id="1769779"/>
    <lineage>
        <taxon>Bacteria</taxon>
        <taxon>Pseudomonadati</taxon>
        <taxon>Pseudomonadota</taxon>
        <taxon>Gammaproteobacteria</taxon>
        <taxon>Cellvibrionales</taxon>
        <taxon>Microbulbiferaceae</taxon>
        <taxon>Microbulbifer</taxon>
    </lineage>
</organism>
<dbReference type="EMBL" id="CP014143">
    <property type="protein sequence ID" value="AOS97218.1"/>
    <property type="molecule type" value="Genomic_DNA"/>
</dbReference>
<feature type="transmembrane region" description="Helical" evidence="1">
    <location>
        <begin position="12"/>
        <end position="29"/>
    </location>
</feature>
<evidence type="ECO:0000256" key="1">
    <source>
        <dbReference type="SAM" id="Phobius"/>
    </source>
</evidence>
<feature type="domain" description="Endonuclease/exonuclease/phosphatase" evidence="2">
    <location>
        <begin position="74"/>
        <end position="263"/>
    </location>
</feature>
<dbReference type="SUPFAM" id="SSF56219">
    <property type="entry name" value="DNase I-like"/>
    <property type="match status" value="1"/>
</dbReference>
<keyword evidence="1" id="KW-0472">Membrane</keyword>
<dbReference type="GO" id="GO:0003824">
    <property type="term" value="F:catalytic activity"/>
    <property type="evidence" value="ECO:0007669"/>
    <property type="project" value="InterPro"/>
</dbReference>